<accession>A0A8C4ZXX9</accession>
<keyword evidence="1" id="KW-0677">Repeat</keyword>
<dbReference type="Ensembl" id="ENSGMOT00000021980.2">
    <property type="protein sequence ID" value="ENSGMOP00000021462.2"/>
    <property type="gene ID" value="ENSGMOG00000019974.2"/>
</dbReference>
<dbReference type="Proteomes" id="UP000694546">
    <property type="component" value="Chromosome 10"/>
</dbReference>
<feature type="region of interest" description="Disordered" evidence="5">
    <location>
        <begin position="1"/>
        <end position="43"/>
    </location>
</feature>
<dbReference type="PANTHER" id="PTHR14491">
    <property type="entry name" value="SOSONDOWAH, ISOFORM G"/>
    <property type="match status" value="1"/>
</dbReference>
<dbReference type="OMA" id="WDEEHSW"/>
<feature type="compositionally biased region" description="Polar residues" evidence="5">
    <location>
        <begin position="64"/>
        <end position="78"/>
    </location>
</feature>
<dbReference type="PANTHER" id="PTHR14491:SF8">
    <property type="entry name" value="ANKYRIN REPEAT DOMAIN-CONTAINING PROTEIN SOWAHD"/>
    <property type="match status" value="1"/>
</dbReference>
<name>A0A8C4ZXX9_GADMO</name>
<sequence>MEGEMNEYSSSPQNDVFAGEERSETTCNVTEDPIPSPTGPWTSRGALARLSRYGKHILPNSFSRRSGLQRQLEVSDSTPGALHGYSADAPERGSLTPAMRKKYLKELLFNNTSNTGFGCVLSTNTTSTSSRDEQDTQRSDWALYPMEHAWMMSAVDGNYEAIFEFIADDPYLLTRKDFISGFSVLHWLAKSGHGETLTKLLKHAENVGSPADVNLRGSGGLTPLHVASMHSQFMVVKLLVGAFGAKVDVMDYNGKRAWQYLKGNAPLEMKELLGAWDEEHNTDYAQNANNSASCMPNPTPSVDPRLDEVDSPNRTRAEGRLVTSLRDVLQAFKFWGNKLDDI</sequence>
<dbReference type="SUPFAM" id="SSF48403">
    <property type="entry name" value="Ankyrin repeat"/>
    <property type="match status" value="1"/>
</dbReference>
<dbReference type="GeneTree" id="ENSGT00950000183003"/>
<dbReference type="Gene3D" id="1.25.40.20">
    <property type="entry name" value="Ankyrin repeat-containing domain"/>
    <property type="match status" value="1"/>
</dbReference>
<dbReference type="PROSITE" id="PS50297">
    <property type="entry name" value="ANK_REP_REGION"/>
    <property type="match status" value="1"/>
</dbReference>
<feature type="repeat" description="ANK" evidence="4">
    <location>
        <begin position="219"/>
        <end position="240"/>
    </location>
</feature>
<keyword evidence="7" id="KW-1185">Reference proteome</keyword>
<evidence type="ECO:0000256" key="4">
    <source>
        <dbReference type="PROSITE-ProRule" id="PRU00023"/>
    </source>
</evidence>
<reference evidence="6" key="2">
    <citation type="submission" date="2025-09" db="UniProtKB">
        <authorList>
            <consortium name="Ensembl"/>
        </authorList>
    </citation>
    <scope>IDENTIFICATION</scope>
</reference>
<dbReference type="OrthoDB" id="60433at2759"/>
<evidence type="ECO:0000313" key="7">
    <source>
        <dbReference type="Proteomes" id="UP000694546"/>
    </source>
</evidence>
<dbReference type="InterPro" id="IPR002110">
    <property type="entry name" value="Ankyrin_rpt"/>
</dbReference>
<dbReference type="InterPro" id="IPR036770">
    <property type="entry name" value="Ankyrin_rpt-contain_sf"/>
</dbReference>
<dbReference type="RefSeq" id="XP_030224484.1">
    <property type="nucleotide sequence ID" value="XM_030368624.1"/>
</dbReference>
<dbReference type="AlphaFoldDB" id="A0A8C4ZXX9"/>
<organism evidence="6 7">
    <name type="scientific">Gadus morhua</name>
    <name type="common">Atlantic cod</name>
    <dbReference type="NCBI Taxonomy" id="8049"/>
    <lineage>
        <taxon>Eukaryota</taxon>
        <taxon>Metazoa</taxon>
        <taxon>Chordata</taxon>
        <taxon>Craniata</taxon>
        <taxon>Vertebrata</taxon>
        <taxon>Euteleostomi</taxon>
        <taxon>Actinopterygii</taxon>
        <taxon>Neopterygii</taxon>
        <taxon>Teleostei</taxon>
        <taxon>Neoteleostei</taxon>
        <taxon>Acanthomorphata</taxon>
        <taxon>Zeiogadaria</taxon>
        <taxon>Gadariae</taxon>
        <taxon>Gadiformes</taxon>
        <taxon>Gadoidei</taxon>
        <taxon>Gadidae</taxon>
        <taxon>Gadus</taxon>
    </lineage>
</organism>
<evidence type="ECO:0000313" key="6">
    <source>
        <dbReference type="Ensembl" id="ENSGMOP00000021462.2"/>
    </source>
</evidence>
<protein>
    <submittedName>
        <fullName evidence="6">Sosondowah ankyrin repeat domain family member D</fullName>
    </submittedName>
</protein>
<evidence type="ECO:0000256" key="2">
    <source>
        <dbReference type="ARBA" id="ARBA00023043"/>
    </source>
</evidence>
<dbReference type="SMART" id="SM00248">
    <property type="entry name" value="ANK"/>
    <property type="match status" value="2"/>
</dbReference>
<comment type="similarity">
    <text evidence="3">Belongs to the SOWAH family.</text>
</comment>
<reference evidence="6" key="1">
    <citation type="submission" date="2025-08" db="UniProtKB">
        <authorList>
            <consortium name="Ensembl"/>
        </authorList>
    </citation>
    <scope>IDENTIFICATION</scope>
</reference>
<keyword evidence="2 4" id="KW-0040">ANK repeat</keyword>
<gene>
    <name evidence="6" type="primary">sowahd</name>
</gene>
<feature type="region of interest" description="Disordered" evidence="5">
    <location>
        <begin position="288"/>
        <end position="312"/>
    </location>
</feature>
<evidence type="ECO:0000256" key="5">
    <source>
        <dbReference type="SAM" id="MobiDB-lite"/>
    </source>
</evidence>
<feature type="region of interest" description="Disordered" evidence="5">
    <location>
        <begin position="64"/>
        <end position="93"/>
    </location>
</feature>
<dbReference type="PROSITE" id="PS50088">
    <property type="entry name" value="ANK_REPEAT"/>
    <property type="match status" value="1"/>
</dbReference>
<proteinExistence type="inferred from homology"/>
<evidence type="ECO:0000256" key="1">
    <source>
        <dbReference type="ARBA" id="ARBA00022737"/>
    </source>
</evidence>
<evidence type="ECO:0000256" key="3">
    <source>
        <dbReference type="ARBA" id="ARBA00038122"/>
    </source>
</evidence>
<dbReference type="GeneID" id="115552476"/>
<dbReference type="Pfam" id="PF12796">
    <property type="entry name" value="Ank_2"/>
    <property type="match status" value="1"/>
</dbReference>